<dbReference type="AlphaFoldDB" id="G9N1H7"/>
<dbReference type="SUPFAM" id="SSF51735">
    <property type="entry name" value="NAD(P)-binding Rossmann-fold domains"/>
    <property type="match status" value="1"/>
</dbReference>
<dbReference type="InterPro" id="IPR050425">
    <property type="entry name" value="NAD(P)_dehydrat-like"/>
</dbReference>
<dbReference type="STRING" id="413071.G9N1H7"/>
<dbReference type="VEuPathDB" id="FungiDB:TRIVIDRAFT_68007"/>
<dbReference type="FunCoup" id="G9N1H7">
    <property type="interactions" value="243"/>
</dbReference>
<dbReference type="eggNOG" id="KOG1502">
    <property type="taxonomic scope" value="Eukaryota"/>
</dbReference>
<protein>
    <recommendedName>
        <fullName evidence="3">NAD-dependent epimerase/dehydratase domain-containing protein</fullName>
    </recommendedName>
</protein>
<dbReference type="Pfam" id="PF01370">
    <property type="entry name" value="Epimerase"/>
    <property type="match status" value="1"/>
</dbReference>
<evidence type="ECO:0000256" key="1">
    <source>
        <dbReference type="ARBA" id="ARBA00023002"/>
    </source>
</evidence>
<evidence type="ECO:0000259" key="3">
    <source>
        <dbReference type="Pfam" id="PF01370"/>
    </source>
</evidence>
<comment type="caution">
    <text evidence="4">The sequence shown here is derived from an EMBL/GenBank/DDBJ whole genome shotgun (WGS) entry which is preliminary data.</text>
</comment>
<dbReference type="OrthoDB" id="2735536at2759"/>
<comment type="similarity">
    <text evidence="2">Belongs to the NAD(P)-dependent epimerase/dehydratase family. Dihydroflavonol-4-reductase subfamily.</text>
</comment>
<keyword evidence="1" id="KW-0560">Oxidoreductase</keyword>
<dbReference type="GO" id="GO:0016616">
    <property type="term" value="F:oxidoreductase activity, acting on the CH-OH group of donors, NAD or NADP as acceptor"/>
    <property type="evidence" value="ECO:0007669"/>
    <property type="project" value="TreeGrafter"/>
</dbReference>
<name>G9N1H7_HYPVG</name>
<accession>G9N1H7</accession>
<dbReference type="HOGENOM" id="CLU_007383_9_2_1"/>
<dbReference type="Gene3D" id="3.40.50.720">
    <property type="entry name" value="NAD(P)-binding Rossmann-like Domain"/>
    <property type="match status" value="1"/>
</dbReference>
<dbReference type="OMA" id="CGQHFDY"/>
<dbReference type="InterPro" id="IPR001509">
    <property type="entry name" value="Epimerase_deHydtase"/>
</dbReference>
<dbReference type="InterPro" id="IPR036291">
    <property type="entry name" value="NAD(P)-bd_dom_sf"/>
</dbReference>
<sequence length="340" mass="36974">MSAPSEQTLVVTGANGFVALHIIKQALDRGYNVRGTVRSVSSAGKVRSLFADYGNQFTVSIVPELNNKELYEPAFVGTSKPVTGVINVAAPFSLKVDDPVTGLLDPAVKCAVSMLEATRAYGPNVRRVVNTSSFACILDLTQGYRPGYTYTENDWNPMTHDEAAKADNATAYCASKALAERAMWDWVEAQKPSFSLTSINPPWVFGPHLSPITDLSHLNESSEALWRLVGAKDVPPVDFGGFVDVRLVATAHLEAFERPEAAGERFICGQHFDYQSAVDSLRETLPELQSRLPLGTPGAGKTQAIYQLDGSKAERVLGIKYIPLEVTMKDSFAQFLQAEA</sequence>
<dbReference type="GeneID" id="25797025"/>
<reference evidence="4 5" key="1">
    <citation type="journal article" date="2011" name="Genome Biol.">
        <title>Comparative genome sequence analysis underscores mycoparasitism as the ancestral life style of Trichoderma.</title>
        <authorList>
            <person name="Kubicek C.P."/>
            <person name="Herrera-Estrella A."/>
            <person name="Seidl-Seiboth V."/>
            <person name="Martinez D.A."/>
            <person name="Druzhinina I.S."/>
            <person name="Thon M."/>
            <person name="Zeilinger S."/>
            <person name="Casas-Flores S."/>
            <person name="Horwitz B.A."/>
            <person name="Mukherjee P.K."/>
            <person name="Mukherjee M."/>
            <person name="Kredics L."/>
            <person name="Alcaraz L.D."/>
            <person name="Aerts A."/>
            <person name="Antal Z."/>
            <person name="Atanasova L."/>
            <person name="Cervantes-Badillo M.G."/>
            <person name="Challacombe J."/>
            <person name="Chertkov O."/>
            <person name="McCluskey K."/>
            <person name="Coulpier F."/>
            <person name="Deshpande N."/>
            <person name="von Doehren H."/>
            <person name="Ebbole D.J."/>
            <person name="Esquivel-Naranjo E.U."/>
            <person name="Fekete E."/>
            <person name="Flipphi M."/>
            <person name="Glaser F."/>
            <person name="Gomez-Rodriguez E.Y."/>
            <person name="Gruber S."/>
            <person name="Han C."/>
            <person name="Henrissat B."/>
            <person name="Hermosa R."/>
            <person name="Hernandez-Onate M."/>
            <person name="Karaffa L."/>
            <person name="Kosti I."/>
            <person name="Le Crom S."/>
            <person name="Lindquist E."/>
            <person name="Lucas S."/>
            <person name="Luebeck M."/>
            <person name="Luebeck P.S."/>
            <person name="Margeot A."/>
            <person name="Metz B."/>
            <person name="Misra M."/>
            <person name="Nevalainen H."/>
            <person name="Omann M."/>
            <person name="Packer N."/>
            <person name="Perrone G."/>
            <person name="Uresti-Rivera E.E."/>
            <person name="Salamov A."/>
            <person name="Schmoll M."/>
            <person name="Seiboth B."/>
            <person name="Shapiro H."/>
            <person name="Sukno S."/>
            <person name="Tamayo-Ramos J.A."/>
            <person name="Tisch D."/>
            <person name="Wiest A."/>
            <person name="Wilkinson H.H."/>
            <person name="Zhang M."/>
            <person name="Coutinho P.M."/>
            <person name="Kenerley C.M."/>
            <person name="Monte E."/>
            <person name="Baker S.E."/>
            <person name="Grigoriev I.V."/>
        </authorList>
    </citation>
    <scope>NUCLEOTIDE SEQUENCE [LARGE SCALE GENOMIC DNA]</scope>
    <source>
        <strain evidence="5">Gv29-8 / FGSC 10586</strain>
    </source>
</reference>
<organism evidence="4 5">
    <name type="scientific">Hypocrea virens (strain Gv29-8 / FGSC 10586)</name>
    <name type="common">Gliocladium virens</name>
    <name type="synonym">Trichoderma virens</name>
    <dbReference type="NCBI Taxonomy" id="413071"/>
    <lineage>
        <taxon>Eukaryota</taxon>
        <taxon>Fungi</taxon>
        <taxon>Dikarya</taxon>
        <taxon>Ascomycota</taxon>
        <taxon>Pezizomycotina</taxon>
        <taxon>Sordariomycetes</taxon>
        <taxon>Hypocreomycetidae</taxon>
        <taxon>Hypocreales</taxon>
        <taxon>Hypocreaceae</taxon>
        <taxon>Trichoderma</taxon>
    </lineage>
</organism>
<keyword evidence="5" id="KW-1185">Reference proteome</keyword>
<proteinExistence type="inferred from homology"/>
<feature type="domain" description="NAD-dependent epimerase/dehydratase" evidence="3">
    <location>
        <begin position="10"/>
        <end position="217"/>
    </location>
</feature>
<evidence type="ECO:0000313" key="5">
    <source>
        <dbReference type="Proteomes" id="UP000007115"/>
    </source>
</evidence>
<gene>
    <name evidence="4" type="ORF">TRIVIDRAFT_68007</name>
</gene>
<evidence type="ECO:0000256" key="2">
    <source>
        <dbReference type="ARBA" id="ARBA00023445"/>
    </source>
</evidence>
<dbReference type="PANTHER" id="PTHR10366:SF564">
    <property type="entry name" value="STEROL-4-ALPHA-CARBOXYLATE 3-DEHYDROGENASE, DECARBOXYLATING"/>
    <property type="match status" value="1"/>
</dbReference>
<dbReference type="PANTHER" id="PTHR10366">
    <property type="entry name" value="NAD DEPENDENT EPIMERASE/DEHYDRATASE"/>
    <property type="match status" value="1"/>
</dbReference>
<dbReference type="EMBL" id="ABDF02000083">
    <property type="protein sequence ID" value="EHK19607.1"/>
    <property type="molecule type" value="Genomic_DNA"/>
</dbReference>
<dbReference type="InParanoid" id="G9N1H7"/>
<evidence type="ECO:0000313" key="4">
    <source>
        <dbReference type="EMBL" id="EHK19607.1"/>
    </source>
</evidence>
<dbReference type="Proteomes" id="UP000007115">
    <property type="component" value="Unassembled WGS sequence"/>
</dbReference>
<dbReference type="RefSeq" id="XP_013953803.1">
    <property type="nucleotide sequence ID" value="XM_014098328.1"/>
</dbReference>